<feature type="coiled-coil region" evidence="1">
    <location>
        <begin position="34"/>
        <end position="61"/>
    </location>
</feature>
<comment type="caution">
    <text evidence="3">The sequence shown here is derived from an EMBL/GenBank/DDBJ whole genome shotgun (WGS) entry which is preliminary data.</text>
</comment>
<name>A0ABS3TY35_9ACTN</name>
<evidence type="ECO:0000313" key="3">
    <source>
        <dbReference type="EMBL" id="MBO3731405.1"/>
    </source>
</evidence>
<proteinExistence type="predicted"/>
<keyword evidence="2" id="KW-0732">Signal</keyword>
<keyword evidence="1" id="KW-0175">Coiled coil</keyword>
<dbReference type="Proteomes" id="UP000681341">
    <property type="component" value="Unassembled WGS sequence"/>
</dbReference>
<feature type="chain" id="PRO_5046385548" evidence="2">
    <location>
        <begin position="20"/>
        <end position="393"/>
    </location>
</feature>
<feature type="signal peptide" evidence="2">
    <location>
        <begin position="1"/>
        <end position="19"/>
    </location>
</feature>
<organism evidence="3 4">
    <name type="scientific">Glycomyces niveus</name>
    <dbReference type="NCBI Taxonomy" id="2820287"/>
    <lineage>
        <taxon>Bacteria</taxon>
        <taxon>Bacillati</taxon>
        <taxon>Actinomycetota</taxon>
        <taxon>Actinomycetes</taxon>
        <taxon>Glycomycetales</taxon>
        <taxon>Glycomycetaceae</taxon>
        <taxon>Glycomyces</taxon>
    </lineage>
</organism>
<protein>
    <submittedName>
        <fullName evidence="3">Uncharacterized protein</fullName>
    </submittedName>
</protein>
<reference evidence="3 4" key="1">
    <citation type="submission" date="2021-03" db="EMBL/GenBank/DDBJ databases">
        <title>Glycomyces sp. nov., a novel actinomycete isolated from soil.</title>
        <authorList>
            <person name="Yang X."/>
            <person name="Xu X."/>
        </authorList>
    </citation>
    <scope>NUCLEOTIDE SEQUENCE [LARGE SCALE GENOMIC DNA]</scope>
    <source>
        <strain evidence="3 4">NEAU-S30</strain>
    </source>
</reference>
<accession>A0ABS3TY35</accession>
<keyword evidence="4" id="KW-1185">Reference proteome</keyword>
<gene>
    <name evidence="3" type="ORF">J5V16_01100</name>
</gene>
<sequence length="393" mass="43579">MLRKPVGAFVLTAIVLAAASGCSWFQGEEEGLDIAAYDDRITEMYNESNRLKAELDAAETRIVQDCLEAQGFELHDPAEFESFVPTERETFVGGAPHEDFLPEVADAERRGFWHWTAVPGAQEAEPELYGEWLIEQEAFLTESFSAGFAEEMVQGMAGEETELDEFYLQEPEDQFAWYTAYAGEDWAAYQYPELTGAEEDGGDESFGAPRPEGCYLEMVEAVYGELTPVENEEDGFTDWIARPEAPAGDGQALHERYQERMDDSGAESDLLDCLDERGAAGWEFESGRLQVREYLVAAGELAVTDDGGSTDGPWPEIPAETPAVDDVAGWLAFERALAVDFAECGDASGYGEAADAAWAQAQLRYYLDIEDETYAWQEEMKGYLEQAQEVIGE</sequence>
<evidence type="ECO:0000256" key="2">
    <source>
        <dbReference type="SAM" id="SignalP"/>
    </source>
</evidence>
<dbReference type="EMBL" id="JAGFNP010000001">
    <property type="protein sequence ID" value="MBO3731405.1"/>
    <property type="molecule type" value="Genomic_DNA"/>
</dbReference>
<evidence type="ECO:0000256" key="1">
    <source>
        <dbReference type="SAM" id="Coils"/>
    </source>
</evidence>
<dbReference type="RefSeq" id="WP_208494113.1">
    <property type="nucleotide sequence ID" value="NZ_JAGFNP010000001.1"/>
</dbReference>
<dbReference type="PROSITE" id="PS51257">
    <property type="entry name" value="PROKAR_LIPOPROTEIN"/>
    <property type="match status" value="1"/>
</dbReference>
<evidence type="ECO:0000313" key="4">
    <source>
        <dbReference type="Proteomes" id="UP000681341"/>
    </source>
</evidence>